<keyword evidence="6" id="KW-1185">Reference proteome</keyword>
<comment type="subcellular location">
    <subcellularLocation>
        <location evidence="1">Host cell</location>
    </subcellularLocation>
    <subcellularLocation>
        <location evidence="2">Secreted</location>
    </subcellularLocation>
</comment>
<dbReference type="OrthoDB" id="114285at2759"/>
<dbReference type="Proteomes" id="UP000237271">
    <property type="component" value="Unassembled WGS sequence"/>
</dbReference>
<comment type="caution">
    <text evidence="5">The sequence shown here is derived from an EMBL/GenBank/DDBJ whole genome shotgun (WGS) entry which is preliminary data.</text>
</comment>
<dbReference type="GO" id="GO:0005576">
    <property type="term" value="C:extracellular region"/>
    <property type="evidence" value="ECO:0007669"/>
    <property type="project" value="UniProtKB-SubCell"/>
</dbReference>
<reference evidence="5 6" key="1">
    <citation type="journal article" date="2017" name="Genome Biol. Evol.">
        <title>Phytophthora megakarya and P. palmivora, closely related causal agents of cacao black pod rot, underwent increases in genome sizes and gene numbers by different mechanisms.</title>
        <authorList>
            <person name="Ali S.S."/>
            <person name="Shao J."/>
            <person name="Lary D.J."/>
            <person name="Kronmiller B."/>
            <person name="Shen D."/>
            <person name="Strem M.D."/>
            <person name="Amoako-Attah I."/>
            <person name="Akrofi A.Y."/>
            <person name="Begoude B.A."/>
            <person name="Ten Hoopen G.M."/>
            <person name="Coulibaly K."/>
            <person name="Kebe B.I."/>
            <person name="Melnick R.L."/>
            <person name="Guiltinan M.J."/>
            <person name="Tyler B.M."/>
            <person name="Meinhardt L.W."/>
            <person name="Bailey B.A."/>
        </authorList>
    </citation>
    <scope>NUCLEOTIDE SEQUENCE [LARGE SCALE GENOMIC DNA]</scope>
    <source>
        <strain evidence="6">sbr112.9</strain>
    </source>
</reference>
<evidence type="ECO:0000256" key="2">
    <source>
        <dbReference type="ARBA" id="ARBA00004613"/>
    </source>
</evidence>
<dbReference type="AlphaFoldDB" id="A0A2P4XK02"/>
<dbReference type="Pfam" id="PF20147">
    <property type="entry name" value="Crinkler"/>
    <property type="match status" value="1"/>
</dbReference>
<feature type="domain" description="Crinkler effector protein N-terminal" evidence="4">
    <location>
        <begin position="2"/>
        <end position="115"/>
    </location>
</feature>
<protein>
    <submittedName>
        <fullName evidence="5">CRN1-like protein</fullName>
    </submittedName>
</protein>
<evidence type="ECO:0000256" key="3">
    <source>
        <dbReference type="ARBA" id="ARBA00022525"/>
    </source>
</evidence>
<evidence type="ECO:0000256" key="1">
    <source>
        <dbReference type="ARBA" id="ARBA00004340"/>
    </source>
</evidence>
<name>A0A2P4XK02_9STRA</name>
<evidence type="ECO:0000259" key="4">
    <source>
        <dbReference type="Pfam" id="PF20147"/>
    </source>
</evidence>
<organism evidence="5 6">
    <name type="scientific">Phytophthora palmivora</name>
    <dbReference type="NCBI Taxonomy" id="4796"/>
    <lineage>
        <taxon>Eukaryota</taxon>
        <taxon>Sar</taxon>
        <taxon>Stramenopiles</taxon>
        <taxon>Oomycota</taxon>
        <taxon>Peronosporomycetes</taxon>
        <taxon>Peronosporales</taxon>
        <taxon>Peronosporaceae</taxon>
        <taxon>Phytophthora</taxon>
    </lineage>
</organism>
<proteinExistence type="predicted"/>
<gene>
    <name evidence="5" type="ORF">PHPALM_18337</name>
</gene>
<dbReference type="GO" id="GO:0043657">
    <property type="term" value="C:host cell"/>
    <property type="evidence" value="ECO:0007669"/>
    <property type="project" value="UniProtKB-SubCell"/>
</dbReference>
<dbReference type="InterPro" id="IPR045379">
    <property type="entry name" value="Crinkler_N"/>
</dbReference>
<accession>A0A2P4XK02</accession>
<sequence length="152" mass="16926">MVSLICAIVGAPSSSFHVDIDQNTLVSQLKTEIKKDNPATITCDAKDLQLFLAKKDNEWVKADDLVALQLKRGEIHDVRKVTAEEELNDTWKVEEVLKANNMRAPESKQIHVLVVLPGRSTNEASAAPSAIVNVTDDRLTFGYVFSIFWSFL</sequence>
<evidence type="ECO:0000313" key="6">
    <source>
        <dbReference type="Proteomes" id="UP000237271"/>
    </source>
</evidence>
<keyword evidence="3" id="KW-0964">Secreted</keyword>
<dbReference type="EMBL" id="NCKW01009852">
    <property type="protein sequence ID" value="POM65885.1"/>
    <property type="molecule type" value="Genomic_DNA"/>
</dbReference>
<evidence type="ECO:0000313" key="5">
    <source>
        <dbReference type="EMBL" id="POM65885.1"/>
    </source>
</evidence>